<organism evidence="1 2">
    <name type="scientific">Bacillus thuringiensis subsp. higo</name>
    <dbReference type="NCBI Taxonomy" id="132266"/>
    <lineage>
        <taxon>Bacteria</taxon>
        <taxon>Bacillati</taxon>
        <taxon>Bacillota</taxon>
        <taxon>Bacilli</taxon>
        <taxon>Bacillales</taxon>
        <taxon>Bacillaceae</taxon>
        <taxon>Bacillus</taxon>
        <taxon>Bacillus cereus group</taxon>
    </lineage>
</organism>
<dbReference type="AlphaFoldDB" id="A0A9X6QXI5"/>
<proteinExistence type="predicted"/>
<evidence type="ECO:0000313" key="1">
    <source>
        <dbReference type="EMBL" id="OUB62697.1"/>
    </source>
</evidence>
<gene>
    <name evidence="1" type="ORF">BK716_00210</name>
</gene>
<dbReference type="EMBL" id="MOOK01000014">
    <property type="protein sequence ID" value="OUB62697.1"/>
    <property type="molecule type" value="Genomic_DNA"/>
</dbReference>
<dbReference type="Gene3D" id="2.170.15.10">
    <property type="entry name" value="Proaerolysin, chain A, domain 3"/>
    <property type="match status" value="1"/>
</dbReference>
<dbReference type="InterPro" id="IPR004991">
    <property type="entry name" value="Aerolysin-like"/>
</dbReference>
<name>A0A9X6QXI5_BACUH</name>
<dbReference type="CDD" id="cd20223">
    <property type="entry name" value="PFM_epsilon-toxin-like"/>
    <property type="match status" value="1"/>
</dbReference>
<dbReference type="SUPFAM" id="SSF56973">
    <property type="entry name" value="Aerolisin/ETX pore-forming domain"/>
    <property type="match status" value="1"/>
</dbReference>
<sequence length="298" mass="32306">MKKKAIVCGLLASTLLGGGTFVDAVSAAEIQKTNHLNKYDSAQEKALQDINQEALQDIDQKVNKMIDSIPPIFGSKYTRTDRYGESLTYSGINLKENNSTNVEPMYFGSNTFYNDTELEQSYNTTSFSEAVTKSTTTQTQNGFKSGVTTGGKVGIPFVAEGEVKINLEYNFTHTNSNTTSKTTTLTAPPQPVKVPAGKVYKADVYFEKKSTSGTVELYGDLLTGVVAEGRTSFVGNVLHKATDTQGLIQSPEDSNKVRAVGKGTFTTEHGSNFIVKTYDVTSGQKSAKLVDTRVIPIK</sequence>
<comment type="caution">
    <text evidence="1">The sequence shown here is derived from an EMBL/GenBank/DDBJ whole genome shotgun (WGS) entry which is preliminary data.</text>
</comment>
<evidence type="ECO:0000313" key="2">
    <source>
        <dbReference type="Proteomes" id="UP000194816"/>
    </source>
</evidence>
<protein>
    <submittedName>
        <fullName evidence="1">Uncharacterized protein</fullName>
    </submittedName>
</protein>
<accession>A0A9X6QXI5</accession>
<dbReference type="Pfam" id="PF03318">
    <property type="entry name" value="ETX_MTX2"/>
    <property type="match status" value="1"/>
</dbReference>
<dbReference type="Proteomes" id="UP000194816">
    <property type="component" value="Unassembled WGS sequence"/>
</dbReference>
<reference evidence="1 2" key="1">
    <citation type="submission" date="2016-10" db="EMBL/GenBank/DDBJ databases">
        <title>Comparative genomics of Bacillus thuringiensis reveals a path to pathogens against multiple invertebrate hosts.</title>
        <authorList>
            <person name="Zheng J."/>
            <person name="Gao Q."/>
            <person name="Liu H."/>
            <person name="Peng D."/>
            <person name="Ruan L."/>
            <person name="Sun M."/>
        </authorList>
    </citation>
    <scope>NUCLEOTIDE SEQUENCE [LARGE SCALE GENOMIC DNA]</scope>
    <source>
        <strain evidence="1">BGSC 4AU1</strain>
    </source>
</reference>